<dbReference type="EMBL" id="KB206479">
    <property type="protein sequence ID" value="ELP91014.1"/>
    <property type="molecule type" value="Genomic_DNA"/>
</dbReference>
<protein>
    <submittedName>
        <fullName evidence="1">Uncharacterized protein</fullName>
    </submittedName>
</protein>
<dbReference type="SUPFAM" id="SSF49452">
    <property type="entry name" value="Starch-binding domain-like"/>
    <property type="match status" value="1"/>
</dbReference>
<dbReference type="InterPro" id="IPR013784">
    <property type="entry name" value="Carb-bd-like_fold"/>
</dbReference>
<dbReference type="GeneID" id="14890114"/>
<gene>
    <name evidence="1" type="ORF">EIN_267200</name>
</gene>
<name>A0A0A1U7V6_ENTIV</name>
<proteinExistence type="predicted"/>
<dbReference type="AlphaFoldDB" id="A0A0A1U7V6"/>
<reference evidence="1 2" key="1">
    <citation type="submission" date="2012-10" db="EMBL/GenBank/DDBJ databases">
        <authorList>
            <person name="Zafar N."/>
            <person name="Inman J."/>
            <person name="Hall N."/>
            <person name="Lorenzi H."/>
            <person name="Caler E."/>
        </authorList>
    </citation>
    <scope>NUCLEOTIDE SEQUENCE [LARGE SCALE GENOMIC DNA]</scope>
    <source>
        <strain evidence="1 2">IP1</strain>
    </source>
</reference>
<evidence type="ECO:0000313" key="2">
    <source>
        <dbReference type="Proteomes" id="UP000014680"/>
    </source>
</evidence>
<evidence type="ECO:0000313" key="1">
    <source>
        <dbReference type="EMBL" id="ELP91014.1"/>
    </source>
</evidence>
<dbReference type="OrthoDB" id="24916at2759"/>
<dbReference type="Proteomes" id="UP000014680">
    <property type="component" value="Unassembled WGS sequence"/>
</dbReference>
<dbReference type="RefSeq" id="XP_004257785.1">
    <property type="nucleotide sequence ID" value="XM_004257737.1"/>
</dbReference>
<dbReference type="GO" id="GO:0030246">
    <property type="term" value="F:carbohydrate binding"/>
    <property type="evidence" value="ECO:0007669"/>
    <property type="project" value="InterPro"/>
</dbReference>
<dbReference type="KEGG" id="eiv:EIN_267200"/>
<dbReference type="Gene3D" id="2.60.40.10">
    <property type="entry name" value="Immunoglobulins"/>
    <property type="match status" value="1"/>
</dbReference>
<dbReference type="InterPro" id="IPR013783">
    <property type="entry name" value="Ig-like_fold"/>
</dbReference>
<keyword evidence="2" id="KW-1185">Reference proteome</keyword>
<organism evidence="1 2">
    <name type="scientific">Entamoeba invadens IP1</name>
    <dbReference type="NCBI Taxonomy" id="370355"/>
    <lineage>
        <taxon>Eukaryota</taxon>
        <taxon>Amoebozoa</taxon>
        <taxon>Evosea</taxon>
        <taxon>Archamoebae</taxon>
        <taxon>Mastigamoebida</taxon>
        <taxon>Entamoebidae</taxon>
        <taxon>Entamoeba</taxon>
    </lineage>
</organism>
<sequence>MSKTLEHPTSEGLITISFSINYVTTYGEEVYVSLDDYTCKKLTWTPNHIWKGAVTLLRPRTLRWSYSVVEGSSIIRTEHLTTPRSYSLDTSHRYYHVFDKWDVSNTNVSPLTFSSITSPFLLSLNLNSSIDNNRSPIQFMPVFIPKKVVKDIGMDDTNTL</sequence>
<accession>A0A0A1U7V6</accession>
<dbReference type="VEuPathDB" id="AmoebaDB:EIN_267200"/>